<protein>
    <submittedName>
        <fullName evidence="2">Uncharacterized protein</fullName>
    </submittedName>
</protein>
<keyword evidence="3" id="KW-1185">Reference proteome</keyword>
<dbReference type="EMBL" id="JAAAJB010000003">
    <property type="protein sequence ID" value="KAG0270573.1"/>
    <property type="molecule type" value="Genomic_DNA"/>
</dbReference>
<evidence type="ECO:0000313" key="3">
    <source>
        <dbReference type="Proteomes" id="UP000807716"/>
    </source>
</evidence>
<feature type="compositionally biased region" description="Polar residues" evidence="1">
    <location>
        <begin position="90"/>
        <end position="136"/>
    </location>
</feature>
<reference evidence="2" key="1">
    <citation type="journal article" date="2020" name="Fungal Divers.">
        <title>Resolving the Mortierellaceae phylogeny through synthesis of multi-gene phylogenetics and phylogenomics.</title>
        <authorList>
            <person name="Vandepol N."/>
            <person name="Liber J."/>
            <person name="Desiro A."/>
            <person name="Na H."/>
            <person name="Kennedy M."/>
            <person name="Barry K."/>
            <person name="Grigoriev I.V."/>
            <person name="Miller A.N."/>
            <person name="O'Donnell K."/>
            <person name="Stajich J.E."/>
            <person name="Bonito G."/>
        </authorList>
    </citation>
    <scope>NUCLEOTIDE SEQUENCE</scope>
    <source>
        <strain evidence="2">BC1065</strain>
    </source>
</reference>
<feature type="region of interest" description="Disordered" evidence="1">
    <location>
        <begin position="87"/>
        <end position="137"/>
    </location>
</feature>
<name>A0A9P6UDG5_9FUNG</name>
<feature type="region of interest" description="Disordered" evidence="1">
    <location>
        <begin position="58"/>
        <end position="77"/>
    </location>
</feature>
<gene>
    <name evidence="2" type="ORF">DFQ27_004285</name>
</gene>
<evidence type="ECO:0000313" key="2">
    <source>
        <dbReference type="EMBL" id="KAG0270573.1"/>
    </source>
</evidence>
<proteinExistence type="predicted"/>
<dbReference type="OrthoDB" id="2432166at2759"/>
<comment type="caution">
    <text evidence="2">The sequence shown here is derived from an EMBL/GenBank/DDBJ whole genome shotgun (WGS) entry which is preliminary data.</text>
</comment>
<evidence type="ECO:0000256" key="1">
    <source>
        <dbReference type="SAM" id="MobiDB-lite"/>
    </source>
</evidence>
<feature type="compositionally biased region" description="Low complexity" evidence="1">
    <location>
        <begin position="60"/>
        <end position="77"/>
    </location>
</feature>
<organism evidence="2 3">
    <name type="scientific">Actinomortierella ambigua</name>
    <dbReference type="NCBI Taxonomy" id="1343610"/>
    <lineage>
        <taxon>Eukaryota</taxon>
        <taxon>Fungi</taxon>
        <taxon>Fungi incertae sedis</taxon>
        <taxon>Mucoromycota</taxon>
        <taxon>Mortierellomycotina</taxon>
        <taxon>Mortierellomycetes</taxon>
        <taxon>Mortierellales</taxon>
        <taxon>Mortierellaceae</taxon>
        <taxon>Actinomortierella</taxon>
    </lineage>
</organism>
<dbReference type="Proteomes" id="UP000807716">
    <property type="component" value="Unassembled WGS sequence"/>
</dbReference>
<sequence>MTTYDQPDSTCVHSKMPHNTLSFSSYDAQWSCPCEDCTMNRPPANILADADAEQRSFFGLSPSSAGNNNNNNNSNNVSVLMNSVSLNSVQPRSSDQQTSRASLTSITTHPAQILRRTSSISQEGGLQPVSPTTPTTVLREPSLIGSTIMHSPPQRRASFEYRDTGRVFMQHSSSCACGGSGVGCACSYSCDC</sequence>
<dbReference type="AlphaFoldDB" id="A0A9P6UDG5"/>
<accession>A0A9P6UDG5</accession>